<dbReference type="Proteomes" id="UP000292085">
    <property type="component" value="Unassembled WGS sequence"/>
</dbReference>
<evidence type="ECO:0000313" key="2">
    <source>
        <dbReference type="EMBL" id="RZF63415.1"/>
    </source>
</evidence>
<protein>
    <submittedName>
        <fullName evidence="2">Uncharacterized protein</fullName>
    </submittedName>
</protein>
<dbReference type="EMBL" id="SGIS01000027">
    <property type="protein sequence ID" value="RZF63415.1"/>
    <property type="molecule type" value="Genomic_DNA"/>
</dbReference>
<organism evidence="2 3">
    <name type="scientific">Sphingomonas populi</name>
    <dbReference type="NCBI Taxonomy" id="2484750"/>
    <lineage>
        <taxon>Bacteria</taxon>
        <taxon>Pseudomonadati</taxon>
        <taxon>Pseudomonadota</taxon>
        <taxon>Alphaproteobacteria</taxon>
        <taxon>Sphingomonadales</taxon>
        <taxon>Sphingomonadaceae</taxon>
        <taxon>Sphingomonas</taxon>
    </lineage>
</organism>
<sequence>MGVAFKKKLAVLAGVSAMFLASPSMAVTHPLGTLVPGVIVGGGGSLGPSNPSDSWTFALGTPSTVGGSANISPLILGLGLTTLSAKFYGPGSVFLGELLAGQTKTFAGLASGDYFIDVTSTSVKNKGGSYSLSLVSQAASAPGPAGLLFVGGASAMRRLLAVNADIMIRTIALLVMFTWFANAGARLGATQLA</sequence>
<feature type="chain" id="PRO_5020705010" evidence="1">
    <location>
        <begin position="27"/>
        <end position="193"/>
    </location>
</feature>
<evidence type="ECO:0000256" key="1">
    <source>
        <dbReference type="SAM" id="SignalP"/>
    </source>
</evidence>
<dbReference type="AlphaFoldDB" id="A0A4Q6XU39"/>
<evidence type="ECO:0000313" key="3">
    <source>
        <dbReference type="Proteomes" id="UP000292085"/>
    </source>
</evidence>
<feature type="signal peptide" evidence="1">
    <location>
        <begin position="1"/>
        <end position="26"/>
    </location>
</feature>
<comment type="caution">
    <text evidence="2">The sequence shown here is derived from an EMBL/GenBank/DDBJ whole genome shotgun (WGS) entry which is preliminary data.</text>
</comment>
<keyword evidence="3" id="KW-1185">Reference proteome</keyword>
<reference evidence="2 3" key="1">
    <citation type="submission" date="2019-02" db="EMBL/GenBank/DDBJ databases">
        <authorList>
            <person name="Li Y."/>
        </authorList>
    </citation>
    <scope>NUCLEOTIDE SEQUENCE [LARGE SCALE GENOMIC DNA]</scope>
    <source>
        <strain evidence="2 3">3-7</strain>
    </source>
</reference>
<feature type="non-terminal residue" evidence="2">
    <location>
        <position position="193"/>
    </location>
</feature>
<keyword evidence="1" id="KW-0732">Signal</keyword>
<gene>
    <name evidence="2" type="ORF">EWE75_16580</name>
</gene>
<accession>A0A4Q6XU39</accession>
<name>A0A4Q6XU39_9SPHN</name>
<proteinExistence type="predicted"/>